<evidence type="ECO:0000313" key="7">
    <source>
        <dbReference type="Proteomes" id="UP000198729"/>
    </source>
</evidence>
<feature type="domain" description="Transposase IS66 central" evidence="2">
    <location>
        <begin position="192"/>
        <end position="476"/>
    </location>
</feature>
<dbReference type="Pfam" id="PF13005">
    <property type="entry name" value="zf-IS66"/>
    <property type="match status" value="1"/>
</dbReference>
<dbReference type="PANTHER" id="PTHR33678">
    <property type="entry name" value="BLL1576 PROTEIN"/>
    <property type="match status" value="1"/>
</dbReference>
<protein>
    <submittedName>
        <fullName evidence="6">Transposase</fullName>
    </submittedName>
</protein>
<dbReference type="Pfam" id="PF13007">
    <property type="entry name" value="LZ_Tnp_IS66"/>
    <property type="match status" value="1"/>
</dbReference>
<dbReference type="OrthoDB" id="9794514at2"/>
<dbReference type="AlphaFoldDB" id="A0A1G5SJB4"/>
<dbReference type="NCBIfam" id="NF033517">
    <property type="entry name" value="transpos_IS66"/>
    <property type="match status" value="1"/>
</dbReference>
<dbReference type="InterPro" id="IPR024463">
    <property type="entry name" value="Transposase_TnpC_homeodom"/>
</dbReference>
<evidence type="ECO:0000259" key="2">
    <source>
        <dbReference type="Pfam" id="PF03050"/>
    </source>
</evidence>
<evidence type="ECO:0000259" key="3">
    <source>
        <dbReference type="Pfam" id="PF13005"/>
    </source>
</evidence>
<dbReference type="InterPro" id="IPR024474">
    <property type="entry name" value="Znf_dom_IS66"/>
</dbReference>
<dbReference type="InterPro" id="IPR004291">
    <property type="entry name" value="Transposase_IS66_central"/>
</dbReference>
<dbReference type="Pfam" id="PF03050">
    <property type="entry name" value="DDE_Tnp_IS66"/>
    <property type="match status" value="1"/>
</dbReference>
<dbReference type="InterPro" id="IPR039552">
    <property type="entry name" value="IS66_C"/>
</dbReference>
<proteinExistence type="predicted"/>
<evidence type="ECO:0000259" key="5">
    <source>
        <dbReference type="Pfam" id="PF13817"/>
    </source>
</evidence>
<evidence type="ECO:0000256" key="1">
    <source>
        <dbReference type="SAM" id="MobiDB-lite"/>
    </source>
</evidence>
<gene>
    <name evidence="6" type="ORF">NSMM_90054</name>
</gene>
<feature type="domain" description="Transposase IS66 zinc-finger binding" evidence="3">
    <location>
        <begin position="134"/>
        <end position="177"/>
    </location>
</feature>
<feature type="region of interest" description="Disordered" evidence="1">
    <location>
        <begin position="103"/>
        <end position="129"/>
    </location>
</feature>
<name>A0A1G5SJB4_9PROT</name>
<dbReference type="STRING" id="51642.NSMM_90054"/>
<reference evidence="6 7" key="1">
    <citation type="submission" date="2016-10" db="EMBL/GenBank/DDBJ databases">
        <authorList>
            <person name="de Groot N.N."/>
        </authorList>
    </citation>
    <scope>NUCLEOTIDE SEQUENCE [LARGE SCALE GENOMIC DNA]</scope>
    <source>
        <strain evidence="6">1</strain>
    </source>
</reference>
<dbReference type="InterPro" id="IPR052344">
    <property type="entry name" value="Transposase-related"/>
</dbReference>
<dbReference type="PANTHER" id="PTHR33678:SF1">
    <property type="entry name" value="BLL1576 PROTEIN"/>
    <property type="match status" value="1"/>
</dbReference>
<evidence type="ECO:0000259" key="4">
    <source>
        <dbReference type="Pfam" id="PF13007"/>
    </source>
</evidence>
<feature type="domain" description="Transposase TnpC homeodomain" evidence="4">
    <location>
        <begin position="49"/>
        <end position="126"/>
    </location>
</feature>
<feature type="domain" description="Transposase IS66 C-terminal" evidence="5">
    <location>
        <begin position="483"/>
        <end position="519"/>
    </location>
</feature>
<evidence type="ECO:0000313" key="6">
    <source>
        <dbReference type="EMBL" id="SCZ87087.1"/>
    </source>
</evidence>
<dbReference type="RefSeq" id="WP_090288491.1">
    <property type="nucleotide sequence ID" value="NZ_FMWO01000102.1"/>
</dbReference>
<keyword evidence="7" id="KW-1185">Reference proteome</keyword>
<sequence length="530" mass="59321">MNLLTQLDQLNLDADTKLQVVDLVQALLLNQSQQAQQTIHFQETKIQALTLELAHLRRIRFGKKNEALSALSPSQLSLFEESMLPDIAAIEVEIEQLDSTLKADTAKSQRSRAGRQPLPDHLPRIEHRHEPASCQCGQCGRDLVKIREDITEQLDVEPARFFVHRHIRPQYACQSCETVIAEPVPPAVIDGGMAAPGLLAWVITNKYLNHLPLYRLEQIAAREQVTLSRSTLAEWVGRIGFALQPLADRLAWHLLQGSTLHVDETPVAQLDPGGGKTRKAYLWAYRSNDLEPGPRIIVFDYQAGRSGRHAQHFLQNWQGHLLVDDYAGYKALFSAAASPCIELGCWAHARRKFFDLHQANASGMAWEALQRISALYAIEAEGKHLSIEDRQQLRADKSLPALHALHDWLMQTRSQTANGGGSAKALDYILRRWPALIRYAQTGHLPIDNNPVENTIRPIAIGKKNWLFTGSERAGQRAAVIQTLFGTAQLNGLDPAAWLADTLTKLPTWPNNRIDELLPLTPAFIQSLKQ</sequence>
<dbReference type="EMBL" id="FMWO01000102">
    <property type="protein sequence ID" value="SCZ87087.1"/>
    <property type="molecule type" value="Genomic_DNA"/>
</dbReference>
<organism evidence="6 7">
    <name type="scientific">Nitrosomonas mobilis</name>
    <dbReference type="NCBI Taxonomy" id="51642"/>
    <lineage>
        <taxon>Bacteria</taxon>
        <taxon>Pseudomonadati</taxon>
        <taxon>Pseudomonadota</taxon>
        <taxon>Betaproteobacteria</taxon>
        <taxon>Nitrosomonadales</taxon>
        <taxon>Nitrosomonadaceae</taxon>
        <taxon>Nitrosomonas</taxon>
    </lineage>
</organism>
<accession>A0A1G5SJB4</accession>
<dbReference type="Proteomes" id="UP000198729">
    <property type="component" value="Unassembled WGS sequence"/>
</dbReference>
<dbReference type="Pfam" id="PF13817">
    <property type="entry name" value="DDE_Tnp_IS66_C"/>
    <property type="match status" value="1"/>
</dbReference>